<keyword evidence="8 10" id="KW-0472">Membrane</keyword>
<feature type="transmembrane region" description="Helical" evidence="10">
    <location>
        <begin position="196"/>
        <end position="216"/>
    </location>
</feature>
<dbReference type="PIRSF" id="PIRSF006603">
    <property type="entry name" value="DinF"/>
    <property type="match status" value="1"/>
</dbReference>
<proteinExistence type="inferred from homology"/>
<dbReference type="GO" id="GO:0042910">
    <property type="term" value="F:xenobiotic transmembrane transporter activity"/>
    <property type="evidence" value="ECO:0007669"/>
    <property type="project" value="InterPro"/>
</dbReference>
<evidence type="ECO:0000256" key="10">
    <source>
        <dbReference type="SAM" id="Phobius"/>
    </source>
</evidence>
<dbReference type="GO" id="GO:0015297">
    <property type="term" value="F:antiporter activity"/>
    <property type="evidence" value="ECO:0007669"/>
    <property type="project" value="InterPro"/>
</dbReference>
<dbReference type="InterPro" id="IPR045070">
    <property type="entry name" value="MATE_MepA-like"/>
</dbReference>
<keyword evidence="12" id="KW-1185">Reference proteome</keyword>
<evidence type="ECO:0000313" key="12">
    <source>
        <dbReference type="Proteomes" id="UP000199006"/>
    </source>
</evidence>
<dbReference type="InterPro" id="IPR051327">
    <property type="entry name" value="MATE_MepA_subfamily"/>
</dbReference>
<evidence type="ECO:0000256" key="4">
    <source>
        <dbReference type="ARBA" id="ARBA00022448"/>
    </source>
</evidence>
<feature type="transmembrane region" description="Helical" evidence="10">
    <location>
        <begin position="51"/>
        <end position="74"/>
    </location>
</feature>
<evidence type="ECO:0000313" key="11">
    <source>
        <dbReference type="EMBL" id="SFL52139.1"/>
    </source>
</evidence>
<comment type="similarity">
    <text evidence="2">Belongs to the multi antimicrobial extrusion (MATE) (TC 2.A.66.1) family. MepA subfamily.</text>
</comment>
<feature type="transmembrane region" description="Helical" evidence="10">
    <location>
        <begin position="418"/>
        <end position="440"/>
    </location>
</feature>
<evidence type="ECO:0000256" key="5">
    <source>
        <dbReference type="ARBA" id="ARBA00022475"/>
    </source>
</evidence>
<evidence type="ECO:0000256" key="1">
    <source>
        <dbReference type="ARBA" id="ARBA00004651"/>
    </source>
</evidence>
<sequence>MYKDKKTEKLATWPIGKLLTEMSVPAIIGMIVSAVYNIVDTVFVGRIGTEAIGAVTIAFPLFSIIAAIGLTFGIGSSSYISRLLGEDNQKMANKVATTSIVTTFLVSVIMAISGIVFLEPLLRLFGATDTILPYAISYTSIIVMGSIFTMSNMNMNNMIRAEGSAKMSMVAMSTGAVINIILDPILIFVFNMGITGAAVATVFSQAISTVMLFGFYKTGRSVLNIRLSKFRPDLGIYSEIMKIGVPTLIRQLLSSIAMTLLNNFAAAYGDTVVASIGIINRVYSLGFFVVAGFTQGFQPVAGFNYGARQIKRLKDSIKITVKRTTIFGIALFIIFFFLNREVIMFFSQDENVIQTAALGLKIYALVLPLIGFSITINTLFQALGHGVPATILSLSRQGIFFIPAIFILPGIFDLKGLFMAQASADLLTFILTLVLFSFVYKEIKELEREERIQKINLDYKAEKACN</sequence>
<dbReference type="PANTHER" id="PTHR43823:SF3">
    <property type="entry name" value="MULTIDRUG EXPORT PROTEIN MEPA"/>
    <property type="match status" value="1"/>
</dbReference>
<feature type="transmembrane region" description="Helical" evidence="10">
    <location>
        <begin position="326"/>
        <end position="346"/>
    </location>
</feature>
<feature type="transmembrane region" description="Helical" evidence="10">
    <location>
        <begin position="21"/>
        <end position="39"/>
    </location>
</feature>
<dbReference type="InterPro" id="IPR048279">
    <property type="entry name" value="MdtK-like"/>
</dbReference>
<dbReference type="Proteomes" id="UP000199006">
    <property type="component" value="Unassembled WGS sequence"/>
</dbReference>
<feature type="transmembrane region" description="Helical" evidence="10">
    <location>
        <begin position="358"/>
        <end position="380"/>
    </location>
</feature>
<dbReference type="RefSeq" id="WP_089861353.1">
    <property type="nucleotide sequence ID" value="NZ_FOTI01000016.1"/>
</dbReference>
<dbReference type="EMBL" id="FOTI01000016">
    <property type="protein sequence ID" value="SFL52139.1"/>
    <property type="molecule type" value="Genomic_DNA"/>
</dbReference>
<dbReference type="STRING" id="29563.SAMN02983006_01381"/>
<accession>A0A1I4ICQ7</accession>
<keyword evidence="7 10" id="KW-1133">Transmembrane helix</keyword>
<evidence type="ECO:0000256" key="9">
    <source>
        <dbReference type="ARBA" id="ARBA00023251"/>
    </source>
</evidence>
<dbReference type="GO" id="GO:0046677">
    <property type="term" value="P:response to antibiotic"/>
    <property type="evidence" value="ECO:0007669"/>
    <property type="project" value="UniProtKB-KW"/>
</dbReference>
<keyword evidence="6 10" id="KW-0812">Transmembrane</keyword>
<feature type="transmembrane region" description="Helical" evidence="10">
    <location>
        <begin position="169"/>
        <end position="190"/>
    </location>
</feature>
<gene>
    <name evidence="11" type="ORF">SAMN02983006_01381</name>
</gene>
<evidence type="ECO:0000256" key="7">
    <source>
        <dbReference type="ARBA" id="ARBA00022989"/>
    </source>
</evidence>
<feature type="transmembrane region" description="Helical" evidence="10">
    <location>
        <begin position="130"/>
        <end position="148"/>
    </location>
</feature>
<reference evidence="11 12" key="1">
    <citation type="submission" date="2016-10" db="EMBL/GenBank/DDBJ databases">
        <authorList>
            <person name="de Groot N.N."/>
        </authorList>
    </citation>
    <scope>NUCLEOTIDE SEQUENCE [LARGE SCALE GENOMIC DNA]</scope>
    <source>
        <strain evidence="11 12">ATCC 51327</strain>
    </source>
</reference>
<feature type="transmembrane region" description="Helical" evidence="10">
    <location>
        <begin position="392"/>
        <end position="412"/>
    </location>
</feature>
<protein>
    <recommendedName>
        <fullName evidence="3">Multidrug export protein MepA</fullName>
    </recommendedName>
</protein>
<feature type="transmembrane region" description="Helical" evidence="10">
    <location>
        <begin position="260"/>
        <end position="279"/>
    </location>
</feature>
<evidence type="ECO:0000256" key="8">
    <source>
        <dbReference type="ARBA" id="ARBA00023136"/>
    </source>
</evidence>
<dbReference type="GO" id="GO:0005886">
    <property type="term" value="C:plasma membrane"/>
    <property type="evidence" value="ECO:0007669"/>
    <property type="project" value="UniProtKB-SubCell"/>
</dbReference>
<keyword evidence="9" id="KW-0046">Antibiotic resistance</keyword>
<dbReference type="NCBIfam" id="TIGR00797">
    <property type="entry name" value="matE"/>
    <property type="match status" value="1"/>
</dbReference>
<evidence type="ECO:0000256" key="6">
    <source>
        <dbReference type="ARBA" id="ARBA00022692"/>
    </source>
</evidence>
<keyword evidence="5" id="KW-1003">Cell membrane</keyword>
<dbReference type="Pfam" id="PF01554">
    <property type="entry name" value="MatE"/>
    <property type="match status" value="2"/>
</dbReference>
<feature type="transmembrane region" description="Helical" evidence="10">
    <location>
        <begin position="95"/>
        <end position="118"/>
    </location>
</feature>
<name>A0A1I4ICQ7_9FIRM</name>
<dbReference type="CDD" id="cd13143">
    <property type="entry name" value="MATE_MepA_like"/>
    <property type="match status" value="1"/>
</dbReference>
<dbReference type="InterPro" id="IPR002528">
    <property type="entry name" value="MATE_fam"/>
</dbReference>
<dbReference type="PANTHER" id="PTHR43823">
    <property type="entry name" value="SPORULATION PROTEIN YKVU"/>
    <property type="match status" value="1"/>
</dbReference>
<evidence type="ECO:0000256" key="2">
    <source>
        <dbReference type="ARBA" id="ARBA00008417"/>
    </source>
</evidence>
<dbReference type="OrthoDB" id="9811110at2"/>
<organism evidence="11 12">
    <name type="scientific">Halanaerobium salsuginis</name>
    <dbReference type="NCBI Taxonomy" id="29563"/>
    <lineage>
        <taxon>Bacteria</taxon>
        <taxon>Bacillati</taxon>
        <taxon>Bacillota</taxon>
        <taxon>Clostridia</taxon>
        <taxon>Halanaerobiales</taxon>
        <taxon>Halanaerobiaceae</taxon>
        <taxon>Halanaerobium</taxon>
    </lineage>
</organism>
<keyword evidence="4" id="KW-0813">Transport</keyword>
<dbReference type="AlphaFoldDB" id="A0A1I4ICQ7"/>
<feature type="transmembrane region" description="Helical" evidence="10">
    <location>
        <begin position="285"/>
        <end position="305"/>
    </location>
</feature>
<evidence type="ECO:0000256" key="3">
    <source>
        <dbReference type="ARBA" id="ARBA00022106"/>
    </source>
</evidence>
<comment type="subcellular location">
    <subcellularLocation>
        <location evidence="1">Cell membrane</location>
        <topology evidence="1">Multi-pass membrane protein</topology>
    </subcellularLocation>
</comment>